<reference evidence="2 3" key="1">
    <citation type="submission" date="2022-04" db="EMBL/GenBank/DDBJ databases">
        <authorList>
            <person name="Huq M.A."/>
        </authorList>
    </citation>
    <scope>NUCLEOTIDE SEQUENCE [LARGE SCALE GENOMIC DNA]</scope>
    <source>
        <strain evidence="2 3">MAH-33</strain>
    </source>
</reference>
<keyword evidence="1" id="KW-0812">Transmembrane</keyword>
<keyword evidence="1" id="KW-0472">Membrane</keyword>
<dbReference type="EMBL" id="JALKHS010000006">
    <property type="protein sequence ID" value="MCK0531845.1"/>
    <property type="molecule type" value="Genomic_DNA"/>
</dbReference>
<dbReference type="RefSeq" id="WP_247231454.1">
    <property type="nucleotide sequence ID" value="NZ_JALKHS010000006.1"/>
</dbReference>
<dbReference type="PANTHER" id="PTHR35813">
    <property type="entry name" value="INNER MEMBRANE PROTEIN YBAN"/>
    <property type="match status" value="1"/>
</dbReference>
<evidence type="ECO:0000313" key="3">
    <source>
        <dbReference type="Proteomes" id="UP001203512"/>
    </source>
</evidence>
<evidence type="ECO:0000256" key="1">
    <source>
        <dbReference type="SAM" id="Phobius"/>
    </source>
</evidence>
<keyword evidence="1" id="KW-1133">Transmembrane helix</keyword>
<sequence>MRRTLYLSAGFLSLGLGAVGIFLPLLPTVPFMILAAFCFARSSPALEARLLDHPHFGSHIRRWRNKGAISRRGKRAALAAFAFSALLALLLAPFPWFLMPLAAALIGGTWIWTRPEDDA</sequence>
<feature type="transmembrane region" description="Helical" evidence="1">
    <location>
        <begin position="76"/>
        <end position="98"/>
    </location>
</feature>
<evidence type="ECO:0000313" key="2">
    <source>
        <dbReference type="EMBL" id="MCK0531845.1"/>
    </source>
</evidence>
<dbReference type="InterPro" id="IPR007401">
    <property type="entry name" value="DUF454"/>
</dbReference>
<feature type="transmembrane region" description="Helical" evidence="1">
    <location>
        <begin position="6"/>
        <end position="39"/>
    </location>
</feature>
<organism evidence="2 3">
    <name type="scientific">Sphingobium agri</name>
    <dbReference type="NCBI Taxonomy" id="2933566"/>
    <lineage>
        <taxon>Bacteria</taxon>
        <taxon>Pseudomonadati</taxon>
        <taxon>Pseudomonadota</taxon>
        <taxon>Alphaproteobacteria</taxon>
        <taxon>Sphingomonadales</taxon>
        <taxon>Sphingomonadaceae</taxon>
        <taxon>Sphingobium</taxon>
    </lineage>
</organism>
<protein>
    <submittedName>
        <fullName evidence="2">YbaN family protein</fullName>
    </submittedName>
</protein>
<comment type="caution">
    <text evidence="2">The sequence shown here is derived from an EMBL/GenBank/DDBJ whole genome shotgun (WGS) entry which is preliminary data.</text>
</comment>
<dbReference type="PIRSF" id="PIRSF016789">
    <property type="entry name" value="DUF454"/>
    <property type="match status" value="1"/>
</dbReference>
<dbReference type="PANTHER" id="PTHR35813:SF1">
    <property type="entry name" value="INNER MEMBRANE PROTEIN YBAN"/>
    <property type="match status" value="1"/>
</dbReference>
<dbReference type="Pfam" id="PF04304">
    <property type="entry name" value="DUF454"/>
    <property type="match status" value="1"/>
</dbReference>
<gene>
    <name evidence="2" type="ORF">MU848_09670</name>
</gene>
<name>A0ABT0DXM2_9SPHN</name>
<keyword evidence="3" id="KW-1185">Reference proteome</keyword>
<dbReference type="Proteomes" id="UP001203512">
    <property type="component" value="Unassembled WGS sequence"/>
</dbReference>
<accession>A0ABT0DXM2</accession>
<proteinExistence type="predicted"/>